<dbReference type="Pfam" id="PF03321">
    <property type="entry name" value="GH3"/>
    <property type="match status" value="1"/>
</dbReference>
<dbReference type="Pfam" id="PF23571">
    <property type="entry name" value="GH3_M"/>
    <property type="match status" value="1"/>
</dbReference>
<dbReference type="InterPro" id="IPR004993">
    <property type="entry name" value="GH3"/>
</dbReference>
<name>A0A0Q9YWU5_9GAMM</name>
<dbReference type="RefSeq" id="WP_083482826.1">
    <property type="nucleotide sequence ID" value="NZ_LKAJ02000001.1"/>
</dbReference>
<dbReference type="InterPro" id="IPR055377">
    <property type="entry name" value="GH3_M"/>
</dbReference>
<dbReference type="PATRIC" id="fig|1590043.3.peg.1200"/>
<reference evidence="3" key="2">
    <citation type="journal article" date="2016" name="Genome Announc.">
        <title>Draft Genome Sequences of Two Novel Amoeba-Resistant Intranuclear Bacteria, 'Candidatus Berkiella cookevillensis' and 'Candidatus Berkiella aquae'.</title>
        <authorList>
            <person name="Mehari Y.T."/>
            <person name="Arivett B.A."/>
            <person name="Farone A.L."/>
            <person name="Gunderson J.H."/>
            <person name="Farone M.B."/>
        </authorList>
    </citation>
    <scope>NUCLEOTIDE SEQUENCE</scope>
    <source>
        <strain evidence="3">HT99</strain>
    </source>
</reference>
<dbReference type="EMBL" id="LKAJ01000003">
    <property type="protein sequence ID" value="KRG21994.1"/>
    <property type="molecule type" value="Genomic_DNA"/>
</dbReference>
<dbReference type="PANTHER" id="PTHR31901">
    <property type="entry name" value="GH3 DOMAIN-CONTAINING PROTEIN"/>
    <property type="match status" value="1"/>
</dbReference>
<reference evidence="2" key="1">
    <citation type="submission" date="2015-09" db="EMBL/GenBank/DDBJ databases">
        <title>Draft Genome Sequences of Two Novel Amoeba-resistant Intranuclear Bacteria, Candidatus Berkiella cookevillensis and Candidatus Berkiella aquae.</title>
        <authorList>
            <person name="Mehari Y.T."/>
            <person name="Arivett B.A."/>
            <person name="Farone A.L."/>
            <person name="Gunderson J.H."/>
            <person name="Farone M.B."/>
        </authorList>
    </citation>
    <scope>NUCLEOTIDE SEQUENCE [LARGE SCALE GENOMIC DNA]</scope>
    <source>
        <strain evidence="2">HT99</strain>
    </source>
</reference>
<evidence type="ECO:0000259" key="1">
    <source>
        <dbReference type="Pfam" id="PF23571"/>
    </source>
</evidence>
<protein>
    <submittedName>
        <fullName evidence="2 3">GH3 auxin-responsive promoter</fullName>
    </submittedName>
</protein>
<comment type="caution">
    <text evidence="2">The sequence shown here is derived from an EMBL/GenBank/DDBJ whole genome shotgun (WGS) entry which is preliminary data.</text>
</comment>
<evidence type="ECO:0000313" key="4">
    <source>
        <dbReference type="Proteomes" id="UP000051497"/>
    </source>
</evidence>
<evidence type="ECO:0000313" key="3">
    <source>
        <dbReference type="EMBL" id="MCS5710317.1"/>
    </source>
</evidence>
<dbReference type="STRING" id="295108.HT99x_01188"/>
<dbReference type="EMBL" id="LKAJ02000001">
    <property type="protein sequence ID" value="MCS5710317.1"/>
    <property type="molecule type" value="Genomic_DNA"/>
</dbReference>
<feature type="domain" description="GH3 middle" evidence="1">
    <location>
        <begin position="330"/>
        <end position="396"/>
    </location>
</feature>
<evidence type="ECO:0000313" key="2">
    <source>
        <dbReference type="EMBL" id="KRG21994.1"/>
    </source>
</evidence>
<dbReference type="SUPFAM" id="SSF56801">
    <property type="entry name" value="Acetyl-CoA synthetase-like"/>
    <property type="match status" value="1"/>
</dbReference>
<dbReference type="PANTHER" id="PTHR31901:SF9">
    <property type="entry name" value="GH3 DOMAIN-CONTAINING PROTEIN"/>
    <property type="match status" value="1"/>
</dbReference>
<dbReference type="GO" id="GO:0016881">
    <property type="term" value="F:acid-amino acid ligase activity"/>
    <property type="evidence" value="ECO:0007669"/>
    <property type="project" value="TreeGrafter"/>
</dbReference>
<organism evidence="2">
    <name type="scientific">Candidatus Berkiella aquae</name>
    <dbReference type="NCBI Taxonomy" id="295108"/>
    <lineage>
        <taxon>Bacteria</taxon>
        <taxon>Pseudomonadati</taxon>
        <taxon>Pseudomonadota</taxon>
        <taxon>Gammaproteobacteria</taxon>
        <taxon>Candidatus Berkiellales</taxon>
        <taxon>Candidatus Berkiellaceae</taxon>
        <taxon>Candidatus Berkiella</taxon>
    </lineage>
</organism>
<dbReference type="GO" id="GO:0005737">
    <property type="term" value="C:cytoplasm"/>
    <property type="evidence" value="ECO:0007669"/>
    <property type="project" value="TreeGrafter"/>
</dbReference>
<dbReference type="Proteomes" id="UP000051497">
    <property type="component" value="Unassembled WGS sequence"/>
</dbReference>
<sequence>MIPFQGQLAQTLFKTISANTYHHFIAALKTPAAVQTQLLNIMLAHLRETEYGQYLQLPKNANYDAYCRTVPIVNYEDLVNWIEKAKSSKCILTKENIDFFELTSGSTGAKKSIPYTQRLRKSFSSCFKIWGMDILQSGLSFNAMKIFMSISPHISHEANTIVLKEDSDYLTGLTKWLVKPFLVTQPNIHQLNEAEDFRFILALTLLAEENLEMISVWSPSYLHILLRIIEERFDEMCFYLGKSAFQYKNIDITLPAITQKRRLYLKTLNNHFQYQKLWPKLKLLSCWCAGSSQRSAELLAAQFPHVLVQGKGLLATEAPITIPLHQANGYVPMLQEVFFEFEDNQQNIFRIHELKENEQYEIIISQQSGLYRYRMGDSIRVTHFHQKTPCLEFIGRTKQTSDLVGEKLHEAFVTTIFNRAPFSQANYLLLVPAQLVSGQGQYYLLTDNPQLLKREALLDQMLCDAFHYKNARKMAQLCVPEIIYHADMMAIMNQAMEKRGIKMGDQKIVSLICCATMGEKLLQGVLQRKV</sequence>
<gene>
    <name evidence="3" type="ORF">HT99x_002665</name>
    <name evidence="2" type="ORF">HT99x_01188</name>
</gene>
<reference evidence="3" key="3">
    <citation type="submission" date="2021-06" db="EMBL/GenBank/DDBJ databases">
        <title>Genomic Description and Analysis of Intracellular Bacteria, Candidatus Berkiella cookevillensis and Candidatus Berkiella aquae.</title>
        <authorList>
            <person name="Kidane D.T."/>
            <person name="Mehari Y.T."/>
            <person name="Rice F.C."/>
            <person name="Arivett B.A."/>
            <person name="Farone A.L."/>
            <person name="Berk S.G."/>
            <person name="Farone M.B."/>
        </authorList>
    </citation>
    <scope>NUCLEOTIDE SEQUENCE</scope>
    <source>
        <strain evidence="3">HT99</strain>
    </source>
</reference>
<keyword evidence="4" id="KW-1185">Reference proteome</keyword>
<accession>A0A0Q9YWU5</accession>
<proteinExistence type="predicted"/>
<dbReference type="AlphaFoldDB" id="A0A0Q9YWU5"/>
<dbReference type="OrthoDB" id="9807441at2"/>